<dbReference type="KEGG" id="mcos:GM418_18905"/>
<protein>
    <submittedName>
        <fullName evidence="2">Cyclic nucleotide-binding domain-containing protein</fullName>
    </submittedName>
</protein>
<dbReference type="RefSeq" id="WP_158868807.1">
    <property type="nucleotide sequence ID" value="NZ_CP046401.1"/>
</dbReference>
<dbReference type="Pfam" id="PF00027">
    <property type="entry name" value="cNMP_binding"/>
    <property type="match status" value="1"/>
</dbReference>
<dbReference type="InterPro" id="IPR000595">
    <property type="entry name" value="cNMP-bd_dom"/>
</dbReference>
<keyword evidence="3" id="KW-1185">Reference proteome</keyword>
<dbReference type="Gene3D" id="2.60.120.10">
    <property type="entry name" value="Jelly Rolls"/>
    <property type="match status" value="1"/>
</dbReference>
<evidence type="ECO:0000313" key="2">
    <source>
        <dbReference type="EMBL" id="QGY45664.1"/>
    </source>
</evidence>
<evidence type="ECO:0000259" key="1">
    <source>
        <dbReference type="PROSITE" id="PS50042"/>
    </source>
</evidence>
<dbReference type="SUPFAM" id="SSF51206">
    <property type="entry name" value="cAMP-binding domain-like"/>
    <property type="match status" value="1"/>
</dbReference>
<accession>A0A6I6K6L9</accession>
<dbReference type="AlphaFoldDB" id="A0A6I6K6L9"/>
<proteinExistence type="predicted"/>
<dbReference type="CDD" id="cd00038">
    <property type="entry name" value="CAP_ED"/>
    <property type="match status" value="1"/>
</dbReference>
<reference evidence="2 3" key="1">
    <citation type="submission" date="2019-11" db="EMBL/GenBank/DDBJ databases">
        <authorList>
            <person name="Zheng R.K."/>
            <person name="Sun C.M."/>
        </authorList>
    </citation>
    <scope>NUCLEOTIDE SEQUENCE [LARGE SCALE GENOMIC DNA]</scope>
    <source>
        <strain evidence="2 3">WC007</strain>
    </source>
</reference>
<dbReference type="EMBL" id="CP046401">
    <property type="protein sequence ID" value="QGY45664.1"/>
    <property type="molecule type" value="Genomic_DNA"/>
</dbReference>
<sequence length="226" mass="26499">MVFDLLINSLKNPKSFNYMQREQEKIVHYLTKLKLNLPNDILAKIKKEKYQKATYLVKAGQPVSKIWFLESGIAHLFYQKGSQKVTEAFAFPNEIFSVYTSLIRKSPSILSIQLLTNSVVWSMEWDYFQQISKSVPVAIDIERLLIACWIYNSLERSLNRFFTVEEQYLFLIKRQPKLIEQIPSVYIANYLGTTPETISRVRAKIKEGVDLPDVSPFEYIFIKRKK</sequence>
<evidence type="ECO:0000313" key="3">
    <source>
        <dbReference type="Proteomes" id="UP000428260"/>
    </source>
</evidence>
<organism evidence="2 3">
    <name type="scientific">Maribellus comscasis</name>
    <dbReference type="NCBI Taxonomy" id="2681766"/>
    <lineage>
        <taxon>Bacteria</taxon>
        <taxon>Pseudomonadati</taxon>
        <taxon>Bacteroidota</taxon>
        <taxon>Bacteroidia</taxon>
        <taxon>Marinilabiliales</taxon>
        <taxon>Prolixibacteraceae</taxon>
        <taxon>Maribellus</taxon>
    </lineage>
</organism>
<gene>
    <name evidence="2" type="ORF">GM418_18905</name>
</gene>
<dbReference type="InterPro" id="IPR018490">
    <property type="entry name" value="cNMP-bd_dom_sf"/>
</dbReference>
<feature type="domain" description="Cyclic nucleotide-binding" evidence="1">
    <location>
        <begin position="29"/>
        <end position="131"/>
    </location>
</feature>
<dbReference type="InterPro" id="IPR014710">
    <property type="entry name" value="RmlC-like_jellyroll"/>
</dbReference>
<dbReference type="Proteomes" id="UP000428260">
    <property type="component" value="Chromosome"/>
</dbReference>
<name>A0A6I6K6L9_9BACT</name>
<dbReference type="PROSITE" id="PS50042">
    <property type="entry name" value="CNMP_BINDING_3"/>
    <property type="match status" value="1"/>
</dbReference>